<evidence type="ECO:0000256" key="2">
    <source>
        <dbReference type="ARBA" id="ARBA00044129"/>
    </source>
</evidence>
<comment type="caution">
    <text evidence="3">The sequence shown here is derived from an EMBL/GenBank/DDBJ whole genome shotgun (WGS) entry which is preliminary data.</text>
</comment>
<organism evidence="3 4">
    <name type="scientific">Pristionchus fissidentatus</name>
    <dbReference type="NCBI Taxonomy" id="1538716"/>
    <lineage>
        <taxon>Eukaryota</taxon>
        <taxon>Metazoa</taxon>
        <taxon>Ecdysozoa</taxon>
        <taxon>Nematoda</taxon>
        <taxon>Chromadorea</taxon>
        <taxon>Rhabditida</taxon>
        <taxon>Rhabditina</taxon>
        <taxon>Diplogasteromorpha</taxon>
        <taxon>Diplogasteroidea</taxon>
        <taxon>Neodiplogasteridae</taxon>
        <taxon>Pristionchus</taxon>
    </lineage>
</organism>
<dbReference type="GO" id="GO:0005762">
    <property type="term" value="C:mitochondrial large ribosomal subunit"/>
    <property type="evidence" value="ECO:0007669"/>
    <property type="project" value="TreeGrafter"/>
</dbReference>
<accession>A0AAV5VGA0</accession>
<evidence type="ECO:0000256" key="1">
    <source>
        <dbReference type="ARBA" id="ARBA00008563"/>
    </source>
</evidence>
<evidence type="ECO:0000313" key="4">
    <source>
        <dbReference type="Proteomes" id="UP001432322"/>
    </source>
</evidence>
<feature type="non-terminal residue" evidence="3">
    <location>
        <position position="1"/>
    </location>
</feature>
<dbReference type="PANTHER" id="PTHR21349:SF0">
    <property type="entry name" value="LARGE RIBOSOMAL SUBUNIT PROTEIN BL21M"/>
    <property type="match status" value="1"/>
</dbReference>
<proteinExistence type="inferred from homology"/>
<sequence length="187" mass="20448">VCSMFSAAFVRPCSSASAAIRRAAGASATAAQRRSLASSAPAKSAESLTSKIGSQLADERRRLFAVVHVNDRQWKVTAGDLIQLEGASPLEHGDRIKIEKVLAVGSADFSLFGRPLLPADQVTVEATVVERSHKAPELYYRHYNHHQTRITRWQTTETTLLRIDAVRASPAILSEHSTEETTEAQRV</sequence>
<protein>
    <recommendedName>
        <fullName evidence="2">Large ribosomal subunit protein bL21m</fullName>
    </recommendedName>
</protein>
<dbReference type="EMBL" id="BTSY01000003">
    <property type="protein sequence ID" value="GMT17747.1"/>
    <property type="molecule type" value="Genomic_DNA"/>
</dbReference>
<dbReference type="InterPro" id="IPR036164">
    <property type="entry name" value="bL21-like_sf"/>
</dbReference>
<dbReference type="Proteomes" id="UP001432322">
    <property type="component" value="Unassembled WGS sequence"/>
</dbReference>
<dbReference type="AlphaFoldDB" id="A0AAV5VGA0"/>
<dbReference type="PANTHER" id="PTHR21349">
    <property type="entry name" value="50S RIBOSOMAL PROTEIN L21"/>
    <property type="match status" value="1"/>
</dbReference>
<evidence type="ECO:0000313" key="3">
    <source>
        <dbReference type="EMBL" id="GMT17747.1"/>
    </source>
</evidence>
<keyword evidence="4" id="KW-1185">Reference proteome</keyword>
<name>A0AAV5VGA0_9BILA</name>
<comment type="similarity">
    <text evidence="1">Belongs to the bacterial ribosomal protein bL21 family.</text>
</comment>
<dbReference type="SUPFAM" id="SSF141091">
    <property type="entry name" value="L21p-like"/>
    <property type="match status" value="1"/>
</dbReference>
<reference evidence="3" key="1">
    <citation type="submission" date="2023-10" db="EMBL/GenBank/DDBJ databases">
        <title>Genome assembly of Pristionchus species.</title>
        <authorList>
            <person name="Yoshida K."/>
            <person name="Sommer R.J."/>
        </authorList>
    </citation>
    <scope>NUCLEOTIDE SEQUENCE</scope>
    <source>
        <strain evidence="3">RS5133</strain>
    </source>
</reference>
<gene>
    <name evidence="3" type="ORF">PFISCL1PPCAC_9044</name>
</gene>
<dbReference type="GO" id="GO:0003735">
    <property type="term" value="F:structural constituent of ribosome"/>
    <property type="evidence" value="ECO:0007669"/>
    <property type="project" value="TreeGrafter"/>
</dbReference>
<dbReference type="InterPro" id="IPR028909">
    <property type="entry name" value="bL21-like"/>
</dbReference>
<dbReference type="Pfam" id="PF00829">
    <property type="entry name" value="Ribosomal_L21p"/>
    <property type="match status" value="1"/>
</dbReference>